<sequence>MTDDSLRSVRIERTAPGRFAATNPRGGRVVFGSGDDADFTPVELLLAALGGCTAIDVDIATARHAEPVEFTVSVSGDKISDELGAHLADLEVRFQVSFPEGTGGDNARKVLPRAVRASHDKLCTVSRTIEIGTPVTSTVNGQD</sequence>
<dbReference type="Proteomes" id="UP000255355">
    <property type="component" value="Unassembled WGS sequence"/>
</dbReference>
<name>A0A370H2V0_9NOCA</name>
<protein>
    <submittedName>
        <fullName evidence="1">Putative OsmC-like protein</fullName>
    </submittedName>
</protein>
<reference evidence="1 2" key="1">
    <citation type="submission" date="2018-07" db="EMBL/GenBank/DDBJ databases">
        <title>Genomic Encyclopedia of Type Strains, Phase IV (KMG-IV): sequencing the most valuable type-strain genomes for metagenomic binning, comparative biology and taxonomic classification.</title>
        <authorList>
            <person name="Goeker M."/>
        </authorList>
    </citation>
    <scope>NUCLEOTIDE SEQUENCE [LARGE SCALE GENOMIC DNA]</scope>
    <source>
        <strain evidence="1 2">DSM 44952</strain>
    </source>
</reference>
<dbReference type="EMBL" id="QQAZ01000005">
    <property type="protein sequence ID" value="RDI50545.1"/>
    <property type="molecule type" value="Genomic_DNA"/>
</dbReference>
<evidence type="ECO:0000313" key="1">
    <source>
        <dbReference type="EMBL" id="RDI50545.1"/>
    </source>
</evidence>
<dbReference type="InterPro" id="IPR036102">
    <property type="entry name" value="OsmC/Ohrsf"/>
</dbReference>
<dbReference type="STRING" id="1210089.GCA_001613165_05512"/>
<keyword evidence="2" id="KW-1185">Reference proteome</keyword>
<dbReference type="Gene3D" id="3.30.300.20">
    <property type="match status" value="1"/>
</dbReference>
<dbReference type="AlphaFoldDB" id="A0A370H2V0"/>
<dbReference type="Pfam" id="PF02566">
    <property type="entry name" value="OsmC"/>
    <property type="match status" value="1"/>
</dbReference>
<gene>
    <name evidence="1" type="ORF">DFR68_10521</name>
</gene>
<dbReference type="PANTHER" id="PTHR34352:SF1">
    <property type="entry name" value="PROTEIN YHFA"/>
    <property type="match status" value="1"/>
</dbReference>
<dbReference type="OrthoDB" id="4864805at2"/>
<accession>A0A370H2V0</accession>
<organism evidence="1 2">
    <name type="scientific">Nocardia mexicana</name>
    <dbReference type="NCBI Taxonomy" id="279262"/>
    <lineage>
        <taxon>Bacteria</taxon>
        <taxon>Bacillati</taxon>
        <taxon>Actinomycetota</taxon>
        <taxon>Actinomycetes</taxon>
        <taxon>Mycobacteriales</taxon>
        <taxon>Nocardiaceae</taxon>
        <taxon>Nocardia</taxon>
    </lineage>
</organism>
<dbReference type="RefSeq" id="WP_068025980.1">
    <property type="nucleotide sequence ID" value="NZ_QQAZ01000005.1"/>
</dbReference>
<comment type="caution">
    <text evidence="1">The sequence shown here is derived from an EMBL/GenBank/DDBJ whole genome shotgun (WGS) entry which is preliminary data.</text>
</comment>
<evidence type="ECO:0000313" key="2">
    <source>
        <dbReference type="Proteomes" id="UP000255355"/>
    </source>
</evidence>
<dbReference type="SUPFAM" id="SSF82784">
    <property type="entry name" value="OsmC-like"/>
    <property type="match status" value="1"/>
</dbReference>
<dbReference type="PANTHER" id="PTHR34352">
    <property type="entry name" value="PROTEIN YHFA"/>
    <property type="match status" value="1"/>
</dbReference>
<proteinExistence type="predicted"/>
<dbReference type="InterPro" id="IPR015946">
    <property type="entry name" value="KH_dom-like_a/b"/>
</dbReference>
<dbReference type="InterPro" id="IPR003718">
    <property type="entry name" value="OsmC/Ohr_fam"/>
</dbReference>